<dbReference type="Gene3D" id="3.40.50.300">
    <property type="entry name" value="P-loop containing nucleotide triphosphate hydrolases"/>
    <property type="match status" value="1"/>
</dbReference>
<gene>
    <name evidence="2" type="ORF">FSP39_002967</name>
</gene>
<protein>
    <submittedName>
        <fullName evidence="2">Uncharacterized protein</fullName>
    </submittedName>
</protein>
<proteinExistence type="predicted"/>
<dbReference type="Proteomes" id="UP001186944">
    <property type="component" value="Unassembled WGS sequence"/>
</dbReference>
<dbReference type="EMBL" id="VSWD01000005">
    <property type="protein sequence ID" value="KAK3101354.1"/>
    <property type="molecule type" value="Genomic_DNA"/>
</dbReference>
<feature type="region of interest" description="Disordered" evidence="1">
    <location>
        <begin position="188"/>
        <end position="210"/>
    </location>
</feature>
<name>A0AA89C4Z2_PINIB</name>
<evidence type="ECO:0000313" key="2">
    <source>
        <dbReference type="EMBL" id="KAK3101354.1"/>
    </source>
</evidence>
<evidence type="ECO:0000256" key="1">
    <source>
        <dbReference type="SAM" id="MobiDB-lite"/>
    </source>
</evidence>
<organism evidence="2 3">
    <name type="scientific">Pinctada imbricata</name>
    <name type="common">Atlantic pearl-oyster</name>
    <name type="synonym">Pinctada martensii</name>
    <dbReference type="NCBI Taxonomy" id="66713"/>
    <lineage>
        <taxon>Eukaryota</taxon>
        <taxon>Metazoa</taxon>
        <taxon>Spiralia</taxon>
        <taxon>Lophotrochozoa</taxon>
        <taxon>Mollusca</taxon>
        <taxon>Bivalvia</taxon>
        <taxon>Autobranchia</taxon>
        <taxon>Pteriomorphia</taxon>
        <taxon>Pterioida</taxon>
        <taxon>Pterioidea</taxon>
        <taxon>Pteriidae</taxon>
        <taxon>Pinctada</taxon>
    </lineage>
</organism>
<dbReference type="AlphaFoldDB" id="A0AA89C4Z2"/>
<evidence type="ECO:0000313" key="3">
    <source>
        <dbReference type="Proteomes" id="UP001186944"/>
    </source>
</evidence>
<comment type="caution">
    <text evidence="2">The sequence shown here is derived from an EMBL/GenBank/DDBJ whole genome shotgun (WGS) entry which is preliminary data.</text>
</comment>
<dbReference type="InterPro" id="IPR027417">
    <property type="entry name" value="P-loop_NTPase"/>
</dbReference>
<sequence length="431" mass="49436">MGCGNSSQEKDSNAVVTTKKHKVSIHVSIGNNVHLEEKKPQLIIVFGGPGSRKGKLLDDISHVYGIQLLSIEMILLEELGKKLPQEDTDDLRKTAQIAQLVKNQPELMRLHWILNQVGNAIDKLPKNRCYMVDFMPNLKFLMSAFSGVTECDNEFKVFENRYPISFAIDFSVKSVKKQLEPQCAVPVTEASKAKDNKQTAAQGKQSDEADTGRLARRATLYNNSAKIFVDFFQKSERFVTVDVTSRAEEEIWEKMCELFSKLNVIHLRNTSTVMFFMFEKRDLEHYQVENLEAERVNVIDMAVDINAPPERIIPAVCKFVDDAYPTKKRFIIDLDQSTLTKDCMKKWTLLKRAYKSLLDPKKVLQFRDIEECNVKDYIPLVLVTKTMMPSVKVLCSSENEVCLFPRDTPHNLCKYVAGLYRAYRELIMQQD</sequence>
<reference evidence="2" key="1">
    <citation type="submission" date="2019-08" db="EMBL/GenBank/DDBJ databases">
        <title>The improved chromosome-level genome for the pearl oyster Pinctada fucata martensii using PacBio sequencing and Hi-C.</title>
        <authorList>
            <person name="Zheng Z."/>
        </authorList>
    </citation>
    <scope>NUCLEOTIDE SEQUENCE</scope>
    <source>
        <strain evidence="2">ZZ-2019</strain>
        <tissue evidence="2">Adductor muscle</tissue>
    </source>
</reference>
<keyword evidence="3" id="KW-1185">Reference proteome</keyword>
<accession>A0AA89C4Z2</accession>